<evidence type="ECO:0000256" key="8">
    <source>
        <dbReference type="ARBA" id="ARBA00022989"/>
    </source>
</evidence>
<dbReference type="PANTHER" id="PTHR30578">
    <property type="entry name" value="ELECTRON TRANSPORT COMPLEX PROTEIN RNFD"/>
    <property type="match status" value="1"/>
</dbReference>
<comment type="subcellular location">
    <subcellularLocation>
        <location evidence="10">Cell membrane</location>
        <topology evidence="10">Multi-pass membrane protein</topology>
    </subcellularLocation>
</comment>
<evidence type="ECO:0000256" key="2">
    <source>
        <dbReference type="ARBA" id="ARBA00022553"/>
    </source>
</evidence>
<dbReference type="GO" id="GO:0005886">
    <property type="term" value="C:plasma membrane"/>
    <property type="evidence" value="ECO:0007669"/>
    <property type="project" value="UniProtKB-SubCell"/>
</dbReference>
<reference evidence="11" key="1">
    <citation type="submission" date="2020-10" db="EMBL/GenBank/DDBJ databases">
        <authorList>
            <person name="Gilroy R."/>
        </authorList>
    </citation>
    <scope>NUCLEOTIDE SEQUENCE</scope>
    <source>
        <strain evidence="11">ChiSxjej2B14-6234</strain>
    </source>
</reference>
<dbReference type="Proteomes" id="UP000886887">
    <property type="component" value="Unassembled WGS sequence"/>
</dbReference>
<name>A0A9D0Z9F0_9FIRM</name>
<feature type="modified residue" description="FMN phosphoryl threonine" evidence="10">
    <location>
        <position position="166"/>
    </location>
</feature>
<keyword evidence="1 10" id="KW-0813">Transport</keyword>
<keyword evidence="6 10" id="KW-1278">Translocase</keyword>
<keyword evidence="9 10" id="KW-0472">Membrane</keyword>
<organism evidence="11 12">
    <name type="scientific">Candidatus Onthenecus intestinigallinarum</name>
    <dbReference type="NCBI Taxonomy" id="2840875"/>
    <lineage>
        <taxon>Bacteria</taxon>
        <taxon>Bacillati</taxon>
        <taxon>Bacillota</taxon>
        <taxon>Clostridia</taxon>
        <taxon>Eubacteriales</taxon>
        <taxon>Candidatus Onthenecus</taxon>
    </lineage>
</organism>
<feature type="transmembrane region" description="Helical" evidence="10">
    <location>
        <begin position="21"/>
        <end position="40"/>
    </location>
</feature>
<comment type="caution">
    <text evidence="11">The sequence shown here is derived from an EMBL/GenBank/DDBJ whole genome shotgun (WGS) entry which is preliminary data.</text>
</comment>
<dbReference type="PANTHER" id="PTHR30578:SF0">
    <property type="entry name" value="ION-TRANSLOCATING OXIDOREDUCTASE COMPLEX SUBUNIT D"/>
    <property type="match status" value="1"/>
</dbReference>
<protein>
    <recommendedName>
        <fullName evidence="10">Ion-translocating oxidoreductase complex subunit D</fullName>
        <ecNumber evidence="10">7.-.-.-</ecNumber>
    </recommendedName>
    <alternativeName>
        <fullName evidence="10">Rnf electron transport complex subunit D</fullName>
    </alternativeName>
</protein>
<evidence type="ECO:0000313" key="11">
    <source>
        <dbReference type="EMBL" id="HIQ71579.1"/>
    </source>
</evidence>
<feature type="transmembrane region" description="Helical" evidence="10">
    <location>
        <begin position="242"/>
        <end position="261"/>
    </location>
</feature>
<keyword evidence="3 10" id="KW-0285">Flavoprotein</keyword>
<feature type="transmembrane region" description="Helical" evidence="10">
    <location>
        <begin position="268"/>
        <end position="287"/>
    </location>
</feature>
<dbReference type="AlphaFoldDB" id="A0A9D0Z9F0"/>
<dbReference type="NCBIfam" id="TIGR01946">
    <property type="entry name" value="rnfD"/>
    <property type="match status" value="1"/>
</dbReference>
<keyword evidence="5 10" id="KW-0812">Transmembrane</keyword>
<keyword evidence="7 10" id="KW-0249">Electron transport</keyword>
<dbReference type="HAMAP" id="MF_00462">
    <property type="entry name" value="RsxD_RnfD"/>
    <property type="match status" value="1"/>
</dbReference>
<evidence type="ECO:0000256" key="10">
    <source>
        <dbReference type="HAMAP-Rule" id="MF_00462"/>
    </source>
</evidence>
<reference evidence="11" key="2">
    <citation type="journal article" date="2021" name="PeerJ">
        <title>Extensive microbial diversity within the chicken gut microbiome revealed by metagenomics and culture.</title>
        <authorList>
            <person name="Gilroy R."/>
            <person name="Ravi A."/>
            <person name="Getino M."/>
            <person name="Pursley I."/>
            <person name="Horton D.L."/>
            <person name="Alikhan N.F."/>
            <person name="Baker D."/>
            <person name="Gharbi K."/>
            <person name="Hall N."/>
            <person name="Watson M."/>
            <person name="Adriaenssens E.M."/>
            <person name="Foster-Nyarko E."/>
            <person name="Jarju S."/>
            <person name="Secka A."/>
            <person name="Antonio M."/>
            <person name="Oren A."/>
            <person name="Chaudhuri R.R."/>
            <person name="La Ragione R."/>
            <person name="Hildebrand F."/>
            <person name="Pallen M.J."/>
        </authorList>
    </citation>
    <scope>NUCLEOTIDE SEQUENCE</scope>
    <source>
        <strain evidence="11">ChiSxjej2B14-6234</strain>
    </source>
</reference>
<evidence type="ECO:0000256" key="1">
    <source>
        <dbReference type="ARBA" id="ARBA00022448"/>
    </source>
</evidence>
<keyword evidence="2 10" id="KW-0597">Phosphoprotein</keyword>
<gene>
    <name evidence="10" type="primary">rnfD</name>
    <name evidence="11" type="ORF">IAB73_05150</name>
</gene>
<evidence type="ECO:0000256" key="7">
    <source>
        <dbReference type="ARBA" id="ARBA00022982"/>
    </source>
</evidence>
<comment type="function">
    <text evidence="10">Part of a membrane-bound complex that couples electron transfer with translocation of ions across the membrane.</text>
</comment>
<comment type="cofactor">
    <cofactor evidence="10">
        <name>FMN</name>
        <dbReference type="ChEBI" id="CHEBI:58210"/>
    </cofactor>
</comment>
<evidence type="ECO:0000256" key="3">
    <source>
        <dbReference type="ARBA" id="ARBA00022630"/>
    </source>
</evidence>
<feature type="transmembrane region" description="Helical" evidence="10">
    <location>
        <begin position="187"/>
        <end position="206"/>
    </location>
</feature>
<comment type="caution">
    <text evidence="10">Lacks conserved residue(s) required for the propagation of feature annotation.</text>
</comment>
<keyword evidence="8 10" id="KW-1133">Transmembrane helix</keyword>
<evidence type="ECO:0000256" key="5">
    <source>
        <dbReference type="ARBA" id="ARBA00022692"/>
    </source>
</evidence>
<keyword evidence="4 10" id="KW-0288">FMN</keyword>
<dbReference type="EMBL" id="DVFJ01000015">
    <property type="protein sequence ID" value="HIQ71579.1"/>
    <property type="molecule type" value="Genomic_DNA"/>
</dbReference>
<proteinExistence type="inferred from homology"/>
<keyword evidence="10" id="KW-1003">Cell membrane</keyword>
<dbReference type="GO" id="GO:0055085">
    <property type="term" value="P:transmembrane transport"/>
    <property type="evidence" value="ECO:0007669"/>
    <property type="project" value="InterPro"/>
</dbReference>
<sequence>MQKQYTVSSSPHLRDNASTRRVMQDVCIALIPAGLASVWFFGLRAAILIAVSVLSAVFCEWFYCKHAKKPIPVGDFSAVVTGLLLAYNLPASAPWWLAAIGSAIAIVLVKQFFGGIGQNFMNPALAARAILLASWATLMTGWVAPQGGNWLAGLVPAATDAVSGATPLQAEAGAYSLWDLFIGNCPGTLGETSALALLIGAAYLLFRRVINWRIPATFIGTCLILFWIQTGTFYSAEAGANSALYQLLSGGLMLGALFMATDYSSSPVTPWGQIIFGVGCGALLFIIRTFNSSMPEGCSYAILFMNVAAPLIERVTTPKSFGEVKSHA</sequence>
<dbReference type="Pfam" id="PF03116">
    <property type="entry name" value="NQR2_RnfD_RnfE"/>
    <property type="match status" value="1"/>
</dbReference>
<evidence type="ECO:0000256" key="4">
    <source>
        <dbReference type="ARBA" id="ARBA00022643"/>
    </source>
</evidence>
<accession>A0A9D0Z9F0</accession>
<comment type="similarity">
    <text evidence="10">Belongs to the NqrB/RnfD family.</text>
</comment>
<evidence type="ECO:0000256" key="9">
    <source>
        <dbReference type="ARBA" id="ARBA00023136"/>
    </source>
</evidence>
<feature type="transmembrane region" description="Helical" evidence="10">
    <location>
        <begin position="125"/>
        <end position="144"/>
    </location>
</feature>
<dbReference type="EC" id="7.-.-.-" evidence="10"/>
<evidence type="ECO:0000313" key="12">
    <source>
        <dbReference type="Proteomes" id="UP000886887"/>
    </source>
</evidence>
<dbReference type="InterPro" id="IPR004338">
    <property type="entry name" value="NqrB/RnfD"/>
</dbReference>
<comment type="subunit">
    <text evidence="10">The complex is composed of six subunits: RnfA, RnfB, RnfC, RnfD, RnfE and RnfG.</text>
</comment>
<evidence type="ECO:0000256" key="6">
    <source>
        <dbReference type="ARBA" id="ARBA00022967"/>
    </source>
</evidence>
<feature type="transmembrane region" description="Helical" evidence="10">
    <location>
        <begin position="95"/>
        <end position="113"/>
    </location>
</feature>
<dbReference type="InterPro" id="IPR011303">
    <property type="entry name" value="RnfD_bac"/>
</dbReference>
<dbReference type="GO" id="GO:0022900">
    <property type="term" value="P:electron transport chain"/>
    <property type="evidence" value="ECO:0007669"/>
    <property type="project" value="UniProtKB-UniRule"/>
</dbReference>